<keyword evidence="5" id="KW-0472">Membrane</keyword>
<comment type="caution">
    <text evidence="7">The sequence shown here is derived from an EMBL/GenBank/DDBJ whole genome shotgun (WGS) entry which is preliminary data.</text>
</comment>
<keyword evidence="3" id="KW-0677">Repeat</keyword>
<dbReference type="EMBL" id="VDCV01000016">
    <property type="protein sequence ID" value="KAB5521903.1"/>
    <property type="molecule type" value="Genomic_DNA"/>
</dbReference>
<keyword evidence="8" id="KW-1185">Reference proteome</keyword>
<feature type="domain" description="TPL/SMU1 LisH-like dimerisation" evidence="6">
    <location>
        <begin position="6"/>
        <end position="32"/>
    </location>
</feature>
<organism evidence="7 8">
    <name type="scientific">Salix brachista</name>
    <dbReference type="NCBI Taxonomy" id="2182728"/>
    <lineage>
        <taxon>Eukaryota</taxon>
        <taxon>Viridiplantae</taxon>
        <taxon>Streptophyta</taxon>
        <taxon>Embryophyta</taxon>
        <taxon>Tracheophyta</taxon>
        <taxon>Spermatophyta</taxon>
        <taxon>Magnoliopsida</taxon>
        <taxon>eudicotyledons</taxon>
        <taxon>Gunneridae</taxon>
        <taxon>Pentapetalae</taxon>
        <taxon>rosids</taxon>
        <taxon>fabids</taxon>
        <taxon>Malpighiales</taxon>
        <taxon>Salicaceae</taxon>
        <taxon>Saliceae</taxon>
        <taxon>Salix</taxon>
    </lineage>
</organism>
<evidence type="ECO:0000313" key="7">
    <source>
        <dbReference type="EMBL" id="KAB5521903.1"/>
    </source>
</evidence>
<dbReference type="InterPro" id="IPR006594">
    <property type="entry name" value="LisH"/>
</dbReference>
<dbReference type="AlphaFoldDB" id="A0A5N5JW41"/>
<protein>
    <recommendedName>
        <fullName evidence="6">TPL/SMU1 LisH-like dimerisation domain-containing protein</fullName>
    </recommendedName>
</protein>
<evidence type="ECO:0000256" key="3">
    <source>
        <dbReference type="ARBA" id="ARBA00022737"/>
    </source>
</evidence>
<proteinExistence type="predicted"/>
<evidence type="ECO:0000256" key="1">
    <source>
        <dbReference type="ARBA" id="ARBA00004123"/>
    </source>
</evidence>
<dbReference type="PROSITE" id="PS50896">
    <property type="entry name" value="LISH"/>
    <property type="match status" value="1"/>
</dbReference>
<evidence type="ECO:0000256" key="4">
    <source>
        <dbReference type="ARBA" id="ARBA00023242"/>
    </source>
</evidence>
<dbReference type="GO" id="GO:0000398">
    <property type="term" value="P:mRNA splicing, via spliceosome"/>
    <property type="evidence" value="ECO:0007669"/>
    <property type="project" value="InterPro"/>
</dbReference>
<keyword evidence="5" id="KW-0812">Transmembrane</keyword>
<evidence type="ECO:0000256" key="5">
    <source>
        <dbReference type="SAM" id="Phobius"/>
    </source>
</evidence>
<comment type="subcellular location">
    <subcellularLocation>
        <location evidence="1">Nucleus</location>
    </subcellularLocation>
</comment>
<evidence type="ECO:0000259" key="6">
    <source>
        <dbReference type="Pfam" id="PF17814"/>
    </source>
</evidence>
<evidence type="ECO:0000313" key="8">
    <source>
        <dbReference type="Proteomes" id="UP000326939"/>
    </source>
</evidence>
<dbReference type="GO" id="GO:0005634">
    <property type="term" value="C:nucleus"/>
    <property type="evidence" value="ECO:0007669"/>
    <property type="project" value="UniProtKB-SubCell"/>
</dbReference>
<dbReference type="InterPro" id="IPR054532">
    <property type="entry name" value="TPL_SMU1_LisH-like"/>
</dbReference>
<gene>
    <name evidence="7" type="ORF">DKX38_026222</name>
</gene>
<dbReference type="Proteomes" id="UP000326939">
    <property type="component" value="Chromosome 16"/>
</dbReference>
<keyword evidence="5" id="KW-1133">Transmembrane helix</keyword>
<dbReference type="InterPro" id="IPR045184">
    <property type="entry name" value="SMU1"/>
</dbReference>
<keyword evidence="2" id="KW-0853">WD repeat</keyword>
<dbReference type="Pfam" id="PF17814">
    <property type="entry name" value="LisH_TPL"/>
    <property type="match status" value="1"/>
</dbReference>
<dbReference type="PANTHER" id="PTHR22848">
    <property type="entry name" value="WD40 REPEAT PROTEIN"/>
    <property type="match status" value="1"/>
</dbReference>
<sequence length="170" mass="19146">MTLEIEARDVVKIVLQFCKERSLHQSFQTLQNDRQVSLNGIQTADKNGGRWETILPQVAQLKQTQAMSVLKQEQPERYLRQEDLLFCFMSAFFSAVFSLAAEVNVVPPSRLMTLIGQALKWQQHQGMAYKDWSMLVLSSMCTFPGSHSLAFSSDGSQLLSASVDNTARVN</sequence>
<accession>A0A5N5JW41</accession>
<name>A0A5N5JW41_9ROSI</name>
<keyword evidence="4" id="KW-0539">Nucleus</keyword>
<reference evidence="8" key="1">
    <citation type="journal article" date="2019" name="Gigascience">
        <title>De novo genome assembly of the endangered Acer yangbiense, a plant species with extremely small populations endemic to Yunnan Province, China.</title>
        <authorList>
            <person name="Yang J."/>
            <person name="Wariss H.M."/>
            <person name="Tao L."/>
            <person name="Zhang R."/>
            <person name="Yun Q."/>
            <person name="Hollingsworth P."/>
            <person name="Dao Z."/>
            <person name="Luo G."/>
            <person name="Guo H."/>
            <person name="Ma Y."/>
            <person name="Sun W."/>
        </authorList>
    </citation>
    <scope>NUCLEOTIDE SEQUENCE [LARGE SCALE GENOMIC DNA]</scope>
    <source>
        <strain evidence="8">cv. br00</strain>
    </source>
</reference>
<evidence type="ECO:0000256" key="2">
    <source>
        <dbReference type="ARBA" id="ARBA00022574"/>
    </source>
</evidence>
<feature type="transmembrane region" description="Helical" evidence="5">
    <location>
        <begin position="84"/>
        <end position="101"/>
    </location>
</feature>